<dbReference type="SUPFAM" id="SSF117916">
    <property type="entry name" value="Fe-S cluster assembly (FSCA) domain-like"/>
    <property type="match status" value="1"/>
</dbReference>
<dbReference type="Gene3D" id="3.30.300.130">
    <property type="entry name" value="Fe-S cluster assembly (FSCA)"/>
    <property type="match status" value="1"/>
</dbReference>
<evidence type="ECO:0000313" key="1">
    <source>
        <dbReference type="EMBL" id="MFC5456313.1"/>
    </source>
</evidence>
<dbReference type="InterPro" id="IPR052339">
    <property type="entry name" value="Fe-S_Maturation_MIP18"/>
</dbReference>
<dbReference type="InterPro" id="IPR034904">
    <property type="entry name" value="FSCA_dom_sf"/>
</dbReference>
<sequence>MSENTYWEKTDSFETKLRLLEEAWKNKDFRLVRSLTDSLRTTTLQAQEEGAHPGTPFVPTAQFVPVSSLPPPWRTWASGWQFCKVLTLDETIGLDRAPEPVEVLLSCAADQAVSLTREVRVARIQPDHTLLEIPSQTHSEVRRGPERLAHVLFMAQGAAHLRQTYLLFYGNPDAELPAYLTDLQTRGEGYALDIENDTYKASLSHQMGQLERITLKREHGLELFAGGEGHGEPPGIDWAHDYATAGHFQKMRITLWERCPDYEVIRGPLCTIVRRWGFPYSPVHPVFSPSRLHIEVEYRFYAGIPWFHKLGRMHVIKEFEAAALRDDEWVFSGQSFTEMLWMGPDGKLQSGPVDPRQRDNIWAVGFANKDSKDSFVALYLEHTAQGMPEPRHSGSPQMFYRWHGHVWSRYPLPQKVVPAGAILHQKNAYVAIPFTAAEGPAQIEALRHCLAHPLHLSPGEIPHGITPPKQTTRLARPGEAGDSPIPKQALWDALRECKDEQLYTAGISVVDLGLVHDIRVRGDTVHLLMSMPHRGRPRLGFFTFGSGGNTHPVEPQLLQVPGVKHVVVQQVWDPAWSSNRLTDEGRRKLGLDT</sequence>
<reference evidence="2" key="1">
    <citation type="journal article" date="2019" name="Int. J. Syst. Evol. Microbiol.">
        <title>The Global Catalogue of Microorganisms (GCM) 10K type strain sequencing project: providing services to taxonomists for standard genome sequencing and annotation.</title>
        <authorList>
            <consortium name="The Broad Institute Genomics Platform"/>
            <consortium name="The Broad Institute Genome Sequencing Center for Infectious Disease"/>
            <person name="Wu L."/>
            <person name="Ma J."/>
        </authorList>
    </citation>
    <scope>NUCLEOTIDE SEQUENCE [LARGE SCALE GENOMIC DNA]</scope>
    <source>
        <strain evidence="2">CGMCC 4.1469</strain>
    </source>
</reference>
<keyword evidence="2" id="KW-1185">Reference proteome</keyword>
<dbReference type="EMBL" id="JBHSMQ010000005">
    <property type="protein sequence ID" value="MFC5456313.1"/>
    <property type="molecule type" value="Genomic_DNA"/>
</dbReference>
<dbReference type="PANTHER" id="PTHR42831">
    <property type="entry name" value="FE-S PROTEIN MATURATION AUXILIARY FACTOR YITW"/>
    <property type="match status" value="1"/>
</dbReference>
<dbReference type="RefSeq" id="WP_377168430.1">
    <property type="nucleotide sequence ID" value="NZ_JBHSMQ010000005.1"/>
</dbReference>
<accession>A0ABW0KS64</accession>
<proteinExistence type="predicted"/>
<dbReference type="PANTHER" id="PTHR42831:SF3">
    <property type="entry name" value="1,2-PHENYLACETYL-COA EPOXIDASE, SUBUNIT D-RELATED"/>
    <property type="match status" value="1"/>
</dbReference>
<name>A0ABW0KS64_9BACT</name>
<evidence type="ECO:0000313" key="2">
    <source>
        <dbReference type="Proteomes" id="UP001596052"/>
    </source>
</evidence>
<gene>
    <name evidence="1" type="ORF">ACFQDI_15725</name>
</gene>
<comment type="caution">
    <text evidence="1">The sequence shown here is derived from an EMBL/GenBank/DDBJ whole genome shotgun (WGS) entry which is preliminary data.</text>
</comment>
<organism evidence="1 2">
    <name type="scientific">Prosthecobacter fluviatilis</name>
    <dbReference type="NCBI Taxonomy" id="445931"/>
    <lineage>
        <taxon>Bacteria</taxon>
        <taxon>Pseudomonadati</taxon>
        <taxon>Verrucomicrobiota</taxon>
        <taxon>Verrucomicrobiia</taxon>
        <taxon>Verrucomicrobiales</taxon>
        <taxon>Verrucomicrobiaceae</taxon>
        <taxon>Prosthecobacter</taxon>
    </lineage>
</organism>
<dbReference type="Proteomes" id="UP001596052">
    <property type="component" value="Unassembled WGS sequence"/>
</dbReference>
<protein>
    <submittedName>
        <fullName evidence="1">Metal-sulfur cluster assembly factor</fullName>
    </submittedName>
</protein>